<gene>
    <name evidence="1" type="ORF">HNP60_002276</name>
</gene>
<dbReference type="InterPro" id="IPR044053">
    <property type="entry name" value="AsaB-like"/>
</dbReference>
<name>A0ABR6NI48_9SPHN</name>
<evidence type="ECO:0000313" key="1">
    <source>
        <dbReference type="EMBL" id="MBB5986302.1"/>
    </source>
</evidence>
<sequence>MEQTDRGTACINYAARTGERPRYHANDHGRDTVVVAPRLMPLVDGRAQALALDDQGFIIVPHVLDLDPAEEAQRPAYAAQVEALLGRVTGADDVVVTGKPILRFSERSGRAGSSDNSYPARFAHVDVSQATGADFSRRSQPRPGAYSRAAHYNVWRVLSPAPQDVPLALCDAGSLRGRELIEADAIFDSPAGDWSFEGYVVAHDPAHRWHWFPDMTRDEAIVFKTHDSAPDVAGCVPHVAFDDPGCPDDAQPRVSVEIRAIAYWW</sequence>
<evidence type="ECO:0008006" key="3">
    <source>
        <dbReference type="Google" id="ProtNLM"/>
    </source>
</evidence>
<proteinExistence type="predicted"/>
<reference evidence="1 2" key="1">
    <citation type="submission" date="2020-08" db="EMBL/GenBank/DDBJ databases">
        <title>Exploring microbial biodiversity for novel pathways involved in the catabolism of aromatic compounds derived from lignin.</title>
        <authorList>
            <person name="Elkins J."/>
        </authorList>
    </citation>
    <scope>NUCLEOTIDE SEQUENCE [LARGE SCALE GENOMIC DNA]</scope>
    <source>
        <strain evidence="1 2">B1D3A</strain>
    </source>
</reference>
<dbReference type="EMBL" id="JACHKA010000001">
    <property type="protein sequence ID" value="MBB5986302.1"/>
    <property type="molecule type" value="Genomic_DNA"/>
</dbReference>
<keyword evidence="2" id="KW-1185">Reference proteome</keyword>
<dbReference type="PANTHER" id="PTHR34598">
    <property type="entry name" value="BLL6449 PROTEIN"/>
    <property type="match status" value="1"/>
</dbReference>
<comment type="caution">
    <text evidence="1">The sequence shown here is derived from an EMBL/GenBank/DDBJ whole genome shotgun (WGS) entry which is preliminary data.</text>
</comment>
<dbReference type="NCBIfam" id="NF041278">
    <property type="entry name" value="CmcJ_NvfI_EfuI"/>
    <property type="match status" value="1"/>
</dbReference>
<evidence type="ECO:0000313" key="2">
    <source>
        <dbReference type="Proteomes" id="UP001138540"/>
    </source>
</evidence>
<dbReference type="Proteomes" id="UP001138540">
    <property type="component" value="Unassembled WGS sequence"/>
</dbReference>
<accession>A0ABR6NI48</accession>
<organism evidence="1 2">
    <name type="scientific">Sphingobium lignivorans</name>
    <dbReference type="NCBI Taxonomy" id="2735886"/>
    <lineage>
        <taxon>Bacteria</taxon>
        <taxon>Pseudomonadati</taxon>
        <taxon>Pseudomonadota</taxon>
        <taxon>Alphaproteobacteria</taxon>
        <taxon>Sphingomonadales</taxon>
        <taxon>Sphingomonadaceae</taxon>
        <taxon>Sphingobium</taxon>
    </lineage>
</organism>
<protein>
    <recommendedName>
        <fullName evidence="3">Methyltransferase</fullName>
    </recommendedName>
</protein>
<dbReference type="RefSeq" id="WP_184153648.1">
    <property type="nucleotide sequence ID" value="NZ_JACHKA010000001.1"/>
</dbReference>
<dbReference type="PANTHER" id="PTHR34598:SF3">
    <property type="entry name" value="OXIDOREDUCTASE AN1597"/>
    <property type="match status" value="1"/>
</dbReference>